<proteinExistence type="inferred from homology"/>
<dbReference type="InterPro" id="IPR035647">
    <property type="entry name" value="EFG_III/V"/>
</dbReference>
<dbReference type="NCBIfam" id="TIGR00484">
    <property type="entry name" value="EF-G"/>
    <property type="match status" value="1"/>
</dbReference>
<dbReference type="Pfam" id="PF00679">
    <property type="entry name" value="EFG_C"/>
    <property type="match status" value="1"/>
</dbReference>
<dbReference type="UniPathway" id="UPA00345"/>
<evidence type="ECO:0000256" key="5">
    <source>
        <dbReference type="ARBA" id="ARBA00022917"/>
    </source>
</evidence>
<dbReference type="AlphaFoldDB" id="A0A7S3NDP0"/>
<dbReference type="InterPro" id="IPR009022">
    <property type="entry name" value="EFG_III"/>
</dbReference>
<feature type="binding site" evidence="8">
    <location>
        <begin position="86"/>
        <end position="89"/>
    </location>
    <ligand>
        <name>GTP</name>
        <dbReference type="ChEBI" id="CHEBI:37565"/>
    </ligand>
</feature>
<dbReference type="EMBL" id="HBIJ01001494">
    <property type="protein sequence ID" value="CAE0360352.1"/>
    <property type="molecule type" value="Transcribed_RNA"/>
</dbReference>
<dbReference type="CDD" id="cd01886">
    <property type="entry name" value="EF-G"/>
    <property type="match status" value="1"/>
</dbReference>
<dbReference type="GO" id="GO:0003924">
    <property type="term" value="F:GTPase activity"/>
    <property type="evidence" value="ECO:0007669"/>
    <property type="project" value="UniProtKB-UniRule"/>
</dbReference>
<evidence type="ECO:0000256" key="2">
    <source>
        <dbReference type="ARBA" id="ARBA00005870"/>
    </source>
</evidence>
<dbReference type="Gene3D" id="3.30.70.870">
    <property type="entry name" value="Elongation Factor G (Translational Gtpase), domain 3"/>
    <property type="match status" value="1"/>
</dbReference>
<dbReference type="Gene3D" id="3.30.70.240">
    <property type="match status" value="1"/>
</dbReference>
<dbReference type="InterPro" id="IPR020568">
    <property type="entry name" value="Ribosomal_Su5_D2-typ_SF"/>
</dbReference>
<name>A0A7S3NDP0_9STRA</name>
<dbReference type="GO" id="GO:0005759">
    <property type="term" value="C:mitochondrial matrix"/>
    <property type="evidence" value="ECO:0007669"/>
    <property type="project" value="UniProtKB-ARBA"/>
</dbReference>
<dbReference type="InterPro" id="IPR041095">
    <property type="entry name" value="EFG_II"/>
</dbReference>
<dbReference type="FunFam" id="2.40.30.10:FF:000022">
    <property type="entry name" value="Elongation factor G, mitochondrial"/>
    <property type="match status" value="1"/>
</dbReference>
<dbReference type="InterPro" id="IPR000795">
    <property type="entry name" value="T_Tr_GTP-bd_dom"/>
</dbReference>
<dbReference type="Pfam" id="PF03764">
    <property type="entry name" value="EFG_IV"/>
    <property type="match status" value="2"/>
</dbReference>
<comment type="pathway">
    <text evidence="8">Protein biosynthesis; polypeptide chain elongation.</text>
</comment>
<dbReference type="Gene3D" id="3.40.50.300">
    <property type="entry name" value="P-loop containing nucleotide triphosphate hydrolases"/>
    <property type="match status" value="1"/>
</dbReference>
<dbReference type="FunFam" id="3.30.70.870:FF:000001">
    <property type="entry name" value="Elongation factor G"/>
    <property type="match status" value="1"/>
</dbReference>
<evidence type="ECO:0000256" key="4">
    <source>
        <dbReference type="ARBA" id="ARBA00022768"/>
    </source>
</evidence>
<dbReference type="FunFam" id="3.30.70.240:FF:000001">
    <property type="entry name" value="Elongation factor G"/>
    <property type="match status" value="1"/>
</dbReference>
<dbReference type="InterPro" id="IPR031157">
    <property type="entry name" value="G_TR_CS"/>
</dbReference>
<gene>
    <name evidence="10" type="ORF">ALAG00032_LOCUS1082</name>
</gene>
<dbReference type="PROSITE" id="PS00301">
    <property type="entry name" value="G_TR_1"/>
    <property type="match status" value="1"/>
</dbReference>
<reference evidence="10" key="1">
    <citation type="submission" date="2021-01" db="EMBL/GenBank/DDBJ databases">
        <authorList>
            <person name="Corre E."/>
            <person name="Pelletier E."/>
            <person name="Niang G."/>
            <person name="Scheremetjew M."/>
            <person name="Finn R."/>
            <person name="Kale V."/>
            <person name="Holt S."/>
            <person name="Cochrane G."/>
            <person name="Meng A."/>
            <person name="Brown T."/>
            <person name="Cohen L."/>
        </authorList>
    </citation>
    <scope>NUCLEOTIDE SEQUENCE</scope>
    <source>
        <strain evidence="10">CCMP1510</strain>
    </source>
</reference>
<evidence type="ECO:0000256" key="3">
    <source>
        <dbReference type="ARBA" id="ARBA00022741"/>
    </source>
</evidence>
<dbReference type="InterPro" id="IPR000640">
    <property type="entry name" value="EFG_V-like"/>
</dbReference>
<comment type="function">
    <text evidence="8">Mitochondrial GTPase that catalyzes the GTP-dependent ribosomal translocation step during translation elongation. During this step, the ribosome changes from the pre-translocational (PRE) to the post-translocational (POST) state as the newly formed A-site-bound peptidyl-tRNA and P-site-bound deacylated tRNA move to the P and E sites, respectively. Catalyzes the coordinated movement of the two tRNA molecules, the mRNA and conformational changes in the ribosome.</text>
</comment>
<accession>A0A7S3NDP0</accession>
<dbReference type="GO" id="GO:0003746">
    <property type="term" value="F:translation elongation factor activity"/>
    <property type="evidence" value="ECO:0007669"/>
    <property type="project" value="UniProtKB-UniRule"/>
</dbReference>
<dbReference type="PANTHER" id="PTHR43636">
    <property type="entry name" value="ELONGATION FACTOR G, MITOCHONDRIAL"/>
    <property type="match status" value="1"/>
</dbReference>
<dbReference type="HAMAP" id="MF_00054_B">
    <property type="entry name" value="EF_G_EF_2_B"/>
    <property type="match status" value="1"/>
</dbReference>
<comment type="similarity">
    <text evidence="8">Belongs to the GTP-binding elongation factor family. EF-G/EF-2 subfamily.</text>
</comment>
<dbReference type="Gene3D" id="2.40.30.10">
    <property type="entry name" value="Translation factors"/>
    <property type="match status" value="1"/>
</dbReference>
<protein>
    <recommendedName>
        <fullName evidence="8">Elongation factor G, mitochondrial</fullName>
        <shortName evidence="8">EF-Gmt</shortName>
    </recommendedName>
    <alternativeName>
        <fullName evidence="8">Elongation factor G 1, mitochondrial</fullName>
        <shortName evidence="8">mEF-G 1</shortName>
    </alternativeName>
    <alternativeName>
        <fullName evidence="8">Elongation factor G1</fullName>
    </alternativeName>
</protein>
<dbReference type="SMART" id="SM00838">
    <property type="entry name" value="EFG_C"/>
    <property type="match status" value="1"/>
</dbReference>
<comment type="similarity">
    <text evidence="2">Belongs to the TRAFAC class translation factor GTPase superfamily. Classic translation factor GTPase family. EF-G/EF-2 subfamily.</text>
</comment>
<dbReference type="Pfam" id="PF00009">
    <property type="entry name" value="GTP_EFTU"/>
    <property type="match status" value="1"/>
</dbReference>
<dbReference type="SMART" id="SM00889">
    <property type="entry name" value="EFG_IV"/>
    <property type="match status" value="1"/>
</dbReference>
<dbReference type="PROSITE" id="PS51722">
    <property type="entry name" value="G_TR_2"/>
    <property type="match status" value="1"/>
</dbReference>
<evidence type="ECO:0000256" key="6">
    <source>
        <dbReference type="ARBA" id="ARBA00023128"/>
    </source>
</evidence>
<dbReference type="SUPFAM" id="SSF54211">
    <property type="entry name" value="Ribosomal protein S5 domain 2-like"/>
    <property type="match status" value="1"/>
</dbReference>
<dbReference type="FunFam" id="3.40.50.300:FF:000514">
    <property type="entry name" value="Ribosome-releasing factor 2, mitochondrial"/>
    <property type="match status" value="1"/>
</dbReference>
<dbReference type="InterPro" id="IPR005517">
    <property type="entry name" value="Transl_elong_EFG/EF2_IV"/>
</dbReference>
<dbReference type="InterPro" id="IPR005225">
    <property type="entry name" value="Small_GTP-bd"/>
</dbReference>
<evidence type="ECO:0000313" key="10">
    <source>
        <dbReference type="EMBL" id="CAE0360352.1"/>
    </source>
</evidence>
<evidence type="ECO:0000256" key="8">
    <source>
        <dbReference type="HAMAP-Rule" id="MF_03061"/>
    </source>
</evidence>
<feature type="domain" description="Tr-type G" evidence="9">
    <location>
        <begin position="1"/>
        <end position="234"/>
    </location>
</feature>
<comment type="subcellular location">
    <subcellularLocation>
        <location evidence="8">Mitochondrion</location>
    </subcellularLocation>
    <subcellularLocation>
        <location evidence="1">Plastid</location>
        <location evidence="1">Chloroplast</location>
    </subcellularLocation>
</comment>
<dbReference type="GO" id="GO:0009507">
    <property type="term" value="C:chloroplast"/>
    <property type="evidence" value="ECO:0007669"/>
    <property type="project" value="UniProtKB-SubCell"/>
</dbReference>
<dbReference type="InterPro" id="IPR004540">
    <property type="entry name" value="Transl_elong_EFG/EF2"/>
</dbReference>
<dbReference type="CDD" id="cd04091">
    <property type="entry name" value="mtEFG1_II_like"/>
    <property type="match status" value="1"/>
</dbReference>
<dbReference type="CDD" id="cd01434">
    <property type="entry name" value="EFG_mtEFG1_IV"/>
    <property type="match status" value="1"/>
</dbReference>
<dbReference type="GO" id="GO:0005525">
    <property type="term" value="F:GTP binding"/>
    <property type="evidence" value="ECO:0007669"/>
    <property type="project" value="UniProtKB-UniRule"/>
</dbReference>
<dbReference type="GO" id="GO:0070125">
    <property type="term" value="P:mitochondrial translational elongation"/>
    <property type="evidence" value="ECO:0007669"/>
    <property type="project" value="UniProtKB-UniRule"/>
</dbReference>
<evidence type="ECO:0000256" key="7">
    <source>
        <dbReference type="ARBA" id="ARBA00023134"/>
    </source>
</evidence>
<keyword evidence="3 8" id="KW-0547">Nucleotide-binding</keyword>
<organism evidence="10">
    <name type="scientific">Aureoumbra lagunensis</name>
    <dbReference type="NCBI Taxonomy" id="44058"/>
    <lineage>
        <taxon>Eukaryota</taxon>
        <taxon>Sar</taxon>
        <taxon>Stramenopiles</taxon>
        <taxon>Ochrophyta</taxon>
        <taxon>Pelagophyceae</taxon>
        <taxon>Pelagomonadales</taxon>
        <taxon>Aureoumbra</taxon>
    </lineage>
</organism>
<dbReference type="SUPFAM" id="SSF52540">
    <property type="entry name" value="P-loop containing nucleoside triphosphate hydrolases"/>
    <property type="match status" value="1"/>
</dbReference>
<keyword evidence="7 8" id="KW-0342">GTP-binding</keyword>
<dbReference type="CDD" id="cd16262">
    <property type="entry name" value="EFG_III"/>
    <property type="match status" value="1"/>
</dbReference>
<dbReference type="InterPro" id="IPR047872">
    <property type="entry name" value="EFG_IV"/>
</dbReference>
<dbReference type="Pfam" id="PF03144">
    <property type="entry name" value="GTP_EFTU_D2"/>
    <property type="match status" value="1"/>
</dbReference>
<dbReference type="InterPro" id="IPR009000">
    <property type="entry name" value="Transl_B-barrel_sf"/>
</dbReference>
<feature type="binding site" evidence="8">
    <location>
        <begin position="32"/>
        <end position="36"/>
    </location>
    <ligand>
        <name>GTP</name>
        <dbReference type="ChEBI" id="CHEBI:37565"/>
    </ligand>
</feature>
<dbReference type="InterPro" id="IPR027417">
    <property type="entry name" value="P-loop_NTPase"/>
</dbReference>
<dbReference type="SUPFAM" id="SSF50447">
    <property type="entry name" value="Translation proteins"/>
    <property type="match status" value="1"/>
</dbReference>
<dbReference type="PRINTS" id="PR00315">
    <property type="entry name" value="ELONGATNFCT"/>
</dbReference>
<dbReference type="NCBIfam" id="NF009381">
    <property type="entry name" value="PRK12740.1-5"/>
    <property type="match status" value="1"/>
</dbReference>
<evidence type="ECO:0000256" key="1">
    <source>
        <dbReference type="ARBA" id="ARBA00004229"/>
    </source>
</evidence>
<keyword evidence="6 8" id="KW-0496">Mitochondrion</keyword>
<keyword evidence="4 8" id="KW-0251">Elongation factor</keyword>
<dbReference type="NCBIfam" id="TIGR00231">
    <property type="entry name" value="small_GTP"/>
    <property type="match status" value="1"/>
</dbReference>
<sequence length="688" mass="75944">MDSMELERERGITIQSAATYCQWGDYHINVIDTPGHVDFTIEVERALRVLDGGILVLCGVAGVQSQSLTVDRQMRRYDIPRLAFINKLDRMGADPWKVIQMVRDKMQLNAAAVQIPIGLGEAHQGVIDIIRRKKITFEGTKGEQVVTSDDIPSTMIDLIDKKRLELINTVCDADEELAEQYLENDDVTAQELEEAIQRSTRARTFVPVLMGSAYKNKGVQPLLDAVIDYLPSPVERQGVVAIKADSAALSAAHQQTVPITCSSEEPLLALAFKLEESRFGQLTYVRIYRGTLKRGNFIVNARTRKSTKVPRLVRMHSNEMEDIDTAYAGDVVALFGIECASMDTFEAADNVQRLALSSMFVPRPVISLAVSTKKGSSSSASDNFSKALQRFTREDPTLRVHTDPESKQIILSGMGELHLEVYIERLRREYNVDTDVGNPKVNYRETISEARPFDYLHKKQTGGAGQYARVIGRIEPISEEELEAAAAEAANDENSEQSHTANIKTFQFVNELIGANIPPEFIPSCEKGAQEAVSKGCLVGAPIENIRVVLTDGVTHPVDSSDLAFRAAMIGAIRGALNTARPAVLEPISKLEVIVPSEFQGDVLGTINQRRGVITHSEISDDGSIVTLVADVPLAAMFSYSSTLRSLTQGKGEFTMEYKSHERVTPDTQAELMKAYQARLAEEQAQKK</sequence>
<dbReference type="InterPro" id="IPR004161">
    <property type="entry name" value="EFTu-like_2"/>
</dbReference>
<dbReference type="InterPro" id="IPR014721">
    <property type="entry name" value="Ribsml_uS5_D2-typ_fold_subgr"/>
</dbReference>
<dbReference type="PANTHER" id="PTHR43636:SF2">
    <property type="entry name" value="ELONGATION FACTOR G, MITOCHONDRIAL"/>
    <property type="match status" value="1"/>
</dbReference>
<dbReference type="Pfam" id="PF14492">
    <property type="entry name" value="EFG_III"/>
    <property type="match status" value="1"/>
</dbReference>
<evidence type="ECO:0000259" key="9">
    <source>
        <dbReference type="PROSITE" id="PS51722"/>
    </source>
</evidence>
<comment type="caution">
    <text evidence="8">Lacks conserved residue(s) required for the propagation of feature annotation.</text>
</comment>
<keyword evidence="5 8" id="KW-0648">Protein biosynthesis</keyword>
<dbReference type="Gene3D" id="3.30.230.10">
    <property type="match status" value="1"/>
</dbReference>
<dbReference type="SUPFAM" id="SSF54980">
    <property type="entry name" value="EF-G C-terminal domain-like"/>
    <property type="match status" value="2"/>
</dbReference>